<evidence type="ECO:0000313" key="9">
    <source>
        <dbReference type="EMBL" id="ARP18194.1"/>
    </source>
</evidence>
<evidence type="ECO:0000256" key="2">
    <source>
        <dbReference type="ARBA" id="ARBA00022475"/>
    </source>
</evidence>
<dbReference type="Pfam" id="PF00005">
    <property type="entry name" value="ABC_tran"/>
    <property type="match status" value="1"/>
</dbReference>
<keyword evidence="3 7" id="KW-0547">Nucleotide-binding</keyword>
<dbReference type="PANTHER" id="PTHR42781:SF6">
    <property type="entry name" value="SPERMIDINE_PUTRESCINE IMPORT ATP-BINDING PROTEIN POTA"/>
    <property type="match status" value="1"/>
</dbReference>
<dbReference type="Gene3D" id="2.40.50.100">
    <property type="match status" value="1"/>
</dbReference>
<dbReference type="InterPro" id="IPR003439">
    <property type="entry name" value="ABC_transporter-like_ATP-bd"/>
</dbReference>
<keyword evidence="6 7" id="KW-0472">Membrane</keyword>
<reference evidence="9" key="1">
    <citation type="submission" date="2016-10" db="EMBL/GenBank/DDBJ databases">
        <title>The High Quality Genome of Vibrio alginolyticus K01M1.</title>
        <authorList>
            <person name="Wendling C."/>
            <person name="Chibani C.M."/>
            <person name="Hertel R."/>
            <person name="Sproer C."/>
            <person name="Bunk B."/>
            <person name="Overmann J."/>
            <person name="Roth O."/>
            <person name="Liesegang H."/>
        </authorList>
    </citation>
    <scope>NUCLEOTIDE SEQUENCE</scope>
    <source>
        <strain evidence="9">K05K4</strain>
    </source>
</reference>
<evidence type="ECO:0000256" key="7">
    <source>
        <dbReference type="RuleBase" id="RU364083"/>
    </source>
</evidence>
<name>A0A1W6W2W4_VIBAL</name>
<dbReference type="PROSITE" id="PS50893">
    <property type="entry name" value="ABC_TRANSPORTER_2"/>
    <property type="match status" value="1"/>
</dbReference>
<dbReference type="GO" id="GO:0005524">
    <property type="term" value="F:ATP binding"/>
    <property type="evidence" value="ECO:0007669"/>
    <property type="project" value="UniProtKB-KW"/>
</dbReference>
<evidence type="ECO:0000259" key="8">
    <source>
        <dbReference type="PROSITE" id="PS50893"/>
    </source>
</evidence>
<dbReference type="SUPFAM" id="SSF50331">
    <property type="entry name" value="MOP-like"/>
    <property type="match status" value="1"/>
</dbReference>
<evidence type="ECO:0000256" key="6">
    <source>
        <dbReference type="ARBA" id="ARBA00023136"/>
    </source>
</evidence>
<dbReference type="InterPro" id="IPR050093">
    <property type="entry name" value="ABC_SmlMolc_Importer"/>
</dbReference>
<protein>
    <recommendedName>
        <fullName evidence="7">Spermidine/putrescine import ATP-binding protein PotA</fullName>
        <ecNumber evidence="7">7.6.2.11</ecNumber>
    </recommendedName>
</protein>
<dbReference type="RefSeq" id="WP_054730116.1">
    <property type="nucleotide sequence ID" value="NZ_CP017889.1"/>
</dbReference>
<dbReference type="InterPro" id="IPR013611">
    <property type="entry name" value="Transp-assoc_OB_typ2"/>
</dbReference>
<dbReference type="GO" id="GO:0015417">
    <property type="term" value="F:ABC-type polyamine transporter activity"/>
    <property type="evidence" value="ECO:0007669"/>
    <property type="project" value="UniProtKB-EC"/>
</dbReference>
<dbReference type="GO" id="GO:0016887">
    <property type="term" value="F:ATP hydrolysis activity"/>
    <property type="evidence" value="ECO:0007669"/>
    <property type="project" value="InterPro"/>
</dbReference>
<evidence type="ECO:0000256" key="5">
    <source>
        <dbReference type="ARBA" id="ARBA00022967"/>
    </source>
</evidence>
<dbReference type="Pfam" id="PF08402">
    <property type="entry name" value="TOBE_2"/>
    <property type="match status" value="1"/>
</dbReference>
<dbReference type="InterPro" id="IPR017871">
    <property type="entry name" value="ABC_transporter-like_CS"/>
</dbReference>
<sequence>MSTENKDYVSFQHVKKTYDGTNLVVKDFNLDIAPGEFVTMLGPSGSGKTTCLMMLAGFETATGGDIYIDGVPVNHLAPHKRDIGMVFQNYALFPHMTIAENLAFPLKVRKLDSDTIQSKVQSVLEMVELEHVATRYPKQLSGGQQQRVALARALVFEPKLVLMDEPLGALDKQLREQMQMEIKHLHEKLGITILYVTHDQDEALTMSDRIAVFNHGEVQQLATPTELYESPSNTFVAQFIGENNQLSGLVKEWNGKYCQVLVGKESFTAKPVRVSEQGQRTTLSIRPEKIVIQPEKASCENQVSGVLRELIYHGDHYRLVVEVESVGHFIVKVPNDNRKHLQLTPGAICRIGWQSDDCHALDGTQTQSSEVAA</sequence>
<dbReference type="AlphaFoldDB" id="A0A1W6W2W4"/>
<organism evidence="9">
    <name type="scientific">Vibrio alginolyticus</name>
    <dbReference type="NCBI Taxonomy" id="663"/>
    <lineage>
        <taxon>Bacteria</taxon>
        <taxon>Pseudomonadati</taxon>
        <taxon>Pseudomonadota</taxon>
        <taxon>Gammaproteobacteria</taxon>
        <taxon>Vibrionales</taxon>
        <taxon>Vibrionaceae</taxon>
        <taxon>Vibrio</taxon>
    </lineage>
</organism>
<dbReference type="SMART" id="SM00382">
    <property type="entry name" value="AAA"/>
    <property type="match status" value="1"/>
</dbReference>
<dbReference type="PROSITE" id="PS00211">
    <property type="entry name" value="ABC_TRANSPORTER_1"/>
    <property type="match status" value="1"/>
</dbReference>
<dbReference type="InterPro" id="IPR027417">
    <property type="entry name" value="P-loop_NTPase"/>
</dbReference>
<comment type="function">
    <text evidence="7">Part of the ABC transporter complex PotABCD involved in spermidine/putrescine import. Responsible for energy coupling to the transport system.</text>
</comment>
<dbReference type="NCBIfam" id="TIGR01187">
    <property type="entry name" value="potA"/>
    <property type="match status" value="1"/>
</dbReference>
<dbReference type="PANTHER" id="PTHR42781">
    <property type="entry name" value="SPERMIDINE/PUTRESCINE IMPORT ATP-BINDING PROTEIN POTA"/>
    <property type="match status" value="1"/>
</dbReference>
<dbReference type="InterPro" id="IPR003593">
    <property type="entry name" value="AAA+_ATPase"/>
</dbReference>
<comment type="similarity">
    <text evidence="7">Belongs to the ABC transporter superfamily. Spermidine/putrescine importer (TC 3.A.1.11.1) family.</text>
</comment>
<keyword evidence="1 7" id="KW-0813">Transport</keyword>
<dbReference type="FunFam" id="3.40.50.300:FF:000042">
    <property type="entry name" value="Maltose/maltodextrin ABC transporter, ATP-binding protein"/>
    <property type="match status" value="1"/>
</dbReference>
<gene>
    <name evidence="9" type="primary">potA_2</name>
    <name evidence="7" type="synonym">potA</name>
    <name evidence="9" type="ORF">K05K4_13560</name>
</gene>
<dbReference type="InterPro" id="IPR008995">
    <property type="entry name" value="Mo/tungstate-bd_C_term_dom"/>
</dbReference>
<evidence type="ECO:0000256" key="1">
    <source>
        <dbReference type="ARBA" id="ARBA00022448"/>
    </source>
</evidence>
<keyword evidence="2 7" id="KW-1003">Cell membrane</keyword>
<dbReference type="EC" id="7.6.2.11" evidence="7"/>
<comment type="catalytic activity">
    <reaction evidence="7">
        <text>ATP + H2O + polyamine-[polyamine-binding protein]Side 1 = ADP + phosphate + polyamineSide 2 + [polyamine-binding protein]Side 1.</text>
        <dbReference type="EC" id="7.6.2.11"/>
    </reaction>
</comment>
<comment type="subunit">
    <text evidence="7">The complex is composed of two ATP-binding proteins (PotA), two transmembrane proteins (PotB and PotC) and a solute-binding protein (PotD).</text>
</comment>
<keyword evidence="4 7" id="KW-0067">ATP-binding</keyword>
<accession>A0A1W6W2W4</accession>
<keyword evidence="9" id="KW-0378">Hydrolase</keyword>
<dbReference type="GO" id="GO:0043190">
    <property type="term" value="C:ATP-binding cassette (ABC) transporter complex"/>
    <property type="evidence" value="ECO:0007669"/>
    <property type="project" value="InterPro"/>
</dbReference>
<dbReference type="SUPFAM" id="SSF52540">
    <property type="entry name" value="P-loop containing nucleoside triphosphate hydrolases"/>
    <property type="match status" value="1"/>
</dbReference>
<evidence type="ECO:0000256" key="3">
    <source>
        <dbReference type="ARBA" id="ARBA00022741"/>
    </source>
</evidence>
<proteinExistence type="inferred from homology"/>
<dbReference type="EMBL" id="CP017902">
    <property type="protein sequence ID" value="ARP18194.1"/>
    <property type="molecule type" value="Genomic_DNA"/>
</dbReference>
<dbReference type="InterPro" id="IPR005893">
    <property type="entry name" value="PotA-like"/>
</dbReference>
<evidence type="ECO:0000256" key="4">
    <source>
        <dbReference type="ARBA" id="ARBA00022840"/>
    </source>
</evidence>
<feature type="domain" description="ABC transporter" evidence="8">
    <location>
        <begin position="9"/>
        <end position="240"/>
    </location>
</feature>
<dbReference type="Gene3D" id="3.40.50.300">
    <property type="entry name" value="P-loop containing nucleotide triphosphate hydrolases"/>
    <property type="match status" value="1"/>
</dbReference>
<keyword evidence="5 7" id="KW-1278">Translocase</keyword>